<evidence type="ECO:0000256" key="4">
    <source>
        <dbReference type="ARBA" id="ARBA00022679"/>
    </source>
</evidence>
<keyword evidence="8 10" id="KW-0333">Golgi apparatus</keyword>
<evidence type="ECO:0000256" key="7">
    <source>
        <dbReference type="ARBA" id="ARBA00022989"/>
    </source>
</evidence>
<dbReference type="GO" id="GO:0006493">
    <property type="term" value="P:protein O-linked glycosylation"/>
    <property type="evidence" value="ECO:0007669"/>
    <property type="project" value="TreeGrafter"/>
</dbReference>
<proteinExistence type="inferred from homology"/>
<keyword evidence="3 10" id="KW-0328">Glycosyltransferase</keyword>
<dbReference type="Pfam" id="PF01762">
    <property type="entry name" value="Galactosyl_T"/>
    <property type="match status" value="1"/>
</dbReference>
<keyword evidence="7" id="KW-1133">Transmembrane helix</keyword>
<dbReference type="WBParaSite" id="ACRNAN_scaffold15242.g22465.t1">
    <property type="protein sequence ID" value="ACRNAN_scaffold15242.g22465.t1"/>
    <property type="gene ID" value="ACRNAN_scaffold15242.g22465"/>
</dbReference>
<dbReference type="Proteomes" id="UP000887540">
    <property type="component" value="Unplaced"/>
</dbReference>
<evidence type="ECO:0000256" key="3">
    <source>
        <dbReference type="ARBA" id="ARBA00022676"/>
    </source>
</evidence>
<comment type="similarity">
    <text evidence="2 10">Belongs to the glycosyltransferase 31 family.</text>
</comment>
<dbReference type="GO" id="GO:0016758">
    <property type="term" value="F:hexosyltransferase activity"/>
    <property type="evidence" value="ECO:0007669"/>
    <property type="project" value="InterPro"/>
</dbReference>
<keyword evidence="6" id="KW-0735">Signal-anchor</keyword>
<sequence length="248" mass="28882">DQNIDVQIEQEVSEHQDILLFDYIESYSRVPRKIFGFLRYIEQHCPNIKCVVKADSDTVINLRGVEKFCESASGYNGNLKPDRDIKSKWYIPYSVYLKKLWPDFVIGFTYIFSGEGIIPRLMEAIRTKTTFFTSENTRRIFEDVFFTGIAREAAGIQSPVKNWGFHCGNELNNKPGIISPNENEIGYWKHDGKKYLLAMESRSKCQSNCTIEYGWEKFIRVNQNENFPNTSKCSREMFSLRNFTAVLL</sequence>
<evidence type="ECO:0000256" key="9">
    <source>
        <dbReference type="ARBA" id="ARBA00023136"/>
    </source>
</evidence>
<dbReference type="InterPro" id="IPR002659">
    <property type="entry name" value="Glyco_trans_31"/>
</dbReference>
<reference evidence="12" key="1">
    <citation type="submission" date="2022-11" db="UniProtKB">
        <authorList>
            <consortium name="WormBaseParasite"/>
        </authorList>
    </citation>
    <scope>IDENTIFICATION</scope>
</reference>
<evidence type="ECO:0000256" key="2">
    <source>
        <dbReference type="ARBA" id="ARBA00008661"/>
    </source>
</evidence>
<keyword evidence="4" id="KW-0808">Transferase</keyword>
<name>A0A914CXB5_9BILA</name>
<evidence type="ECO:0000313" key="12">
    <source>
        <dbReference type="WBParaSite" id="ACRNAN_scaffold15242.g22465.t1"/>
    </source>
</evidence>
<keyword evidence="9" id="KW-0472">Membrane</keyword>
<accession>A0A914CXB5</accession>
<protein>
    <recommendedName>
        <fullName evidence="10">Hexosyltransferase</fullName>
        <ecNumber evidence="10">2.4.1.-</ecNumber>
    </recommendedName>
</protein>
<dbReference type="GO" id="GO:0000139">
    <property type="term" value="C:Golgi membrane"/>
    <property type="evidence" value="ECO:0007669"/>
    <property type="project" value="UniProtKB-SubCell"/>
</dbReference>
<evidence type="ECO:0000256" key="10">
    <source>
        <dbReference type="RuleBase" id="RU363063"/>
    </source>
</evidence>
<keyword evidence="5" id="KW-0812">Transmembrane</keyword>
<dbReference type="PANTHER" id="PTHR11214:SF314">
    <property type="entry name" value="HEXOSYLTRANSFERASE"/>
    <property type="match status" value="1"/>
</dbReference>
<comment type="subcellular location">
    <subcellularLocation>
        <location evidence="1 10">Golgi apparatus membrane</location>
        <topology evidence="1 10">Single-pass type II membrane protein</topology>
    </subcellularLocation>
</comment>
<keyword evidence="11" id="KW-1185">Reference proteome</keyword>
<evidence type="ECO:0000256" key="6">
    <source>
        <dbReference type="ARBA" id="ARBA00022968"/>
    </source>
</evidence>
<evidence type="ECO:0000313" key="11">
    <source>
        <dbReference type="Proteomes" id="UP000887540"/>
    </source>
</evidence>
<evidence type="ECO:0000256" key="1">
    <source>
        <dbReference type="ARBA" id="ARBA00004323"/>
    </source>
</evidence>
<dbReference type="AlphaFoldDB" id="A0A914CXB5"/>
<evidence type="ECO:0000256" key="8">
    <source>
        <dbReference type="ARBA" id="ARBA00023034"/>
    </source>
</evidence>
<dbReference type="EC" id="2.4.1.-" evidence="10"/>
<evidence type="ECO:0000256" key="5">
    <source>
        <dbReference type="ARBA" id="ARBA00022692"/>
    </source>
</evidence>
<organism evidence="11 12">
    <name type="scientific">Acrobeloides nanus</name>
    <dbReference type="NCBI Taxonomy" id="290746"/>
    <lineage>
        <taxon>Eukaryota</taxon>
        <taxon>Metazoa</taxon>
        <taxon>Ecdysozoa</taxon>
        <taxon>Nematoda</taxon>
        <taxon>Chromadorea</taxon>
        <taxon>Rhabditida</taxon>
        <taxon>Tylenchina</taxon>
        <taxon>Cephalobomorpha</taxon>
        <taxon>Cephaloboidea</taxon>
        <taxon>Cephalobidae</taxon>
        <taxon>Acrobeloides</taxon>
    </lineage>
</organism>
<dbReference type="PANTHER" id="PTHR11214">
    <property type="entry name" value="BETA-1,3-N-ACETYLGLUCOSAMINYLTRANSFERASE"/>
    <property type="match status" value="1"/>
</dbReference>